<dbReference type="GO" id="GO:0008233">
    <property type="term" value="F:peptidase activity"/>
    <property type="evidence" value="ECO:0007669"/>
    <property type="project" value="UniProtKB-KW"/>
</dbReference>
<evidence type="ECO:0000313" key="4">
    <source>
        <dbReference type="Proteomes" id="UP001249076"/>
    </source>
</evidence>
<name>A0AAJ2F1W0_ACIDE</name>
<dbReference type="RefSeq" id="WP_288852073.1">
    <property type="nucleotide sequence ID" value="NZ_JAVDTL010000005.1"/>
</dbReference>
<reference evidence="2 4" key="1">
    <citation type="submission" date="2023-07" db="EMBL/GenBank/DDBJ databases">
        <title>Sorghum-associated microbial communities from plants grown in Nebraska, USA.</title>
        <authorList>
            <person name="Schachtman D."/>
        </authorList>
    </citation>
    <scope>NUCLEOTIDE SEQUENCE</scope>
    <source>
        <strain evidence="3 4">BE105</strain>
        <strain evidence="2">BE69</strain>
    </source>
</reference>
<evidence type="ECO:0000313" key="3">
    <source>
        <dbReference type="EMBL" id="MDR6837834.1"/>
    </source>
</evidence>
<evidence type="ECO:0000313" key="2">
    <source>
        <dbReference type="EMBL" id="MDR6768136.1"/>
    </source>
</evidence>
<feature type="transmembrane region" description="Helical" evidence="1">
    <location>
        <begin position="14"/>
        <end position="38"/>
    </location>
</feature>
<keyword evidence="4" id="KW-1185">Reference proteome</keyword>
<dbReference type="Proteomes" id="UP001249076">
    <property type="component" value="Unassembled WGS sequence"/>
</dbReference>
<keyword evidence="1" id="KW-1133">Transmembrane helix</keyword>
<accession>A0AAJ2F1W0</accession>
<keyword evidence="1" id="KW-0812">Transmembrane</keyword>
<dbReference type="AlphaFoldDB" id="A0AAJ2F1W0"/>
<dbReference type="EMBL" id="JAVDTS010000003">
    <property type="protein sequence ID" value="MDR6837834.1"/>
    <property type="molecule type" value="Genomic_DNA"/>
</dbReference>
<evidence type="ECO:0000313" key="5">
    <source>
        <dbReference type="Proteomes" id="UP001253458"/>
    </source>
</evidence>
<keyword evidence="2" id="KW-0645">Protease</keyword>
<comment type="caution">
    <text evidence="2">The sequence shown here is derived from an EMBL/GenBank/DDBJ whole genome shotgun (WGS) entry which is preliminary data.</text>
</comment>
<organism evidence="2 5">
    <name type="scientific">Acidovorax delafieldii</name>
    <name type="common">Pseudomonas delafieldii</name>
    <dbReference type="NCBI Taxonomy" id="47920"/>
    <lineage>
        <taxon>Bacteria</taxon>
        <taxon>Pseudomonadati</taxon>
        <taxon>Pseudomonadota</taxon>
        <taxon>Betaproteobacteria</taxon>
        <taxon>Burkholderiales</taxon>
        <taxon>Comamonadaceae</taxon>
        <taxon>Acidovorax</taxon>
    </lineage>
</organism>
<gene>
    <name evidence="2" type="ORF">J2W88_003438</name>
    <name evidence="3" type="ORF">J2W93_002672</name>
</gene>
<protein>
    <submittedName>
        <fullName evidence="2">Membrane protein implicated in regulation of membrane protease activity</fullName>
    </submittedName>
</protein>
<sequence>MDNTAHLAASFGPVGALCTGAIGFAVFYTVLPLCMMAWTAERKASLKGSAAAVFASLLDQVMWHRLISPCQCAGIAILLVCSAIAVWKFLDRAELNDEDMTFLSFISKGIGRLMGN</sequence>
<keyword evidence="2" id="KW-0378">Hydrolase</keyword>
<evidence type="ECO:0000256" key="1">
    <source>
        <dbReference type="SAM" id="Phobius"/>
    </source>
</evidence>
<keyword evidence="1" id="KW-0472">Membrane</keyword>
<proteinExistence type="predicted"/>
<feature type="transmembrane region" description="Helical" evidence="1">
    <location>
        <begin position="72"/>
        <end position="90"/>
    </location>
</feature>
<dbReference type="EMBL" id="JAVDTL010000005">
    <property type="protein sequence ID" value="MDR6768136.1"/>
    <property type="molecule type" value="Genomic_DNA"/>
</dbReference>
<dbReference type="Proteomes" id="UP001253458">
    <property type="component" value="Unassembled WGS sequence"/>
</dbReference>
<dbReference type="GO" id="GO:0006508">
    <property type="term" value="P:proteolysis"/>
    <property type="evidence" value="ECO:0007669"/>
    <property type="project" value="UniProtKB-KW"/>
</dbReference>